<gene>
    <name evidence="4" type="ORF">CTI12_AA095400</name>
</gene>
<evidence type="ECO:0000256" key="2">
    <source>
        <dbReference type="SAM" id="MobiDB-lite"/>
    </source>
</evidence>
<comment type="subcellular location">
    <subcellularLocation>
        <location evidence="1">Golgi apparatus</location>
        <location evidence="1">Golgi stack membrane</location>
        <topology evidence="1">Single-pass type II membrane protein</topology>
    </subcellularLocation>
</comment>
<comment type="caution">
    <text evidence="4">The sequence shown here is derived from an EMBL/GenBank/DDBJ whole genome shotgun (WGS) entry which is preliminary data.</text>
</comment>
<dbReference type="InterPro" id="IPR055270">
    <property type="entry name" value="Glyco_tran_10_C"/>
</dbReference>
<dbReference type="GO" id="GO:0045332">
    <property type="term" value="P:phospholipid translocation"/>
    <property type="evidence" value="ECO:0007669"/>
    <property type="project" value="TreeGrafter"/>
</dbReference>
<dbReference type="Proteomes" id="UP000245207">
    <property type="component" value="Unassembled WGS sequence"/>
</dbReference>
<keyword evidence="1" id="KW-0328">Glycosyltransferase</keyword>
<dbReference type="EC" id="2.4.1.-" evidence="1"/>
<feature type="compositionally biased region" description="Basic and acidic residues" evidence="2">
    <location>
        <begin position="47"/>
        <end position="65"/>
    </location>
</feature>
<dbReference type="UniPathway" id="UPA00378"/>
<feature type="region of interest" description="Disordered" evidence="2">
    <location>
        <begin position="44"/>
        <end position="65"/>
    </location>
</feature>
<dbReference type="AlphaFoldDB" id="A0A2U1PYS1"/>
<protein>
    <recommendedName>
        <fullName evidence="1">Fucosyltransferase</fullName>
        <ecNumber evidence="1">2.4.1.-</ecNumber>
    </recommendedName>
</protein>
<feature type="domain" description="Fucosyltransferase C-terminal" evidence="3">
    <location>
        <begin position="309"/>
        <end position="386"/>
    </location>
</feature>
<comment type="similarity">
    <text evidence="1">Belongs to the glycosyltransferase 10 family.</text>
</comment>
<sequence length="420" mass="46671">MLELVTFEELKSKKFFVQHVETVSSSEVAVDIIQSFVASKPDSTDALETKTKHEDQRRSNKTDNTDAKEAHSLSCYLRNTDWACGVAVYTGNETKLGMCRGVVEPKLTAMDVMIDKLTGAIFIFQIVVHWYVLNAEEGPWYELLIIPLRFELLCSIMIPISIKVSLDLVNSLYAKFIDWDKQMVDVETGTSANATNTAISEDLGQVEYILTDKTGMLTENKMIFKRCCIAGTFFGNENGDALKDVELLNAINTGSPDATTVMAICNTVVPIKRKGFNIVMTTSLSSDVPVGYFSWVEYDIMAPFQPKTEKALAAAFISNCAARNFRLQALEGFEKTNVMIDSYGGFHRNRDGNVNKVEALKRYKFSLAFENSDEEDYVTEKFFQSLVVGGAGESELSDGDVFPLRIRWAAGHITVALSGA</sequence>
<keyword evidence="1" id="KW-0812">Transmembrane</keyword>
<dbReference type="InterPro" id="IPR038577">
    <property type="entry name" value="GT10-like_C_sf"/>
</dbReference>
<organism evidence="4 5">
    <name type="scientific">Artemisia annua</name>
    <name type="common">Sweet wormwood</name>
    <dbReference type="NCBI Taxonomy" id="35608"/>
    <lineage>
        <taxon>Eukaryota</taxon>
        <taxon>Viridiplantae</taxon>
        <taxon>Streptophyta</taxon>
        <taxon>Embryophyta</taxon>
        <taxon>Tracheophyta</taxon>
        <taxon>Spermatophyta</taxon>
        <taxon>Magnoliopsida</taxon>
        <taxon>eudicotyledons</taxon>
        <taxon>Gunneridae</taxon>
        <taxon>Pentapetalae</taxon>
        <taxon>asterids</taxon>
        <taxon>campanulids</taxon>
        <taxon>Asterales</taxon>
        <taxon>Asteraceae</taxon>
        <taxon>Asteroideae</taxon>
        <taxon>Anthemideae</taxon>
        <taxon>Artemisiinae</taxon>
        <taxon>Artemisia</taxon>
    </lineage>
</organism>
<name>A0A2U1PYS1_ARTAN</name>
<proteinExistence type="inferred from homology"/>
<accession>A0A2U1PYS1</accession>
<reference evidence="4 5" key="1">
    <citation type="journal article" date="2018" name="Mol. Plant">
        <title>The genome of Artemisia annua provides insight into the evolution of Asteraceae family and artemisinin biosynthesis.</title>
        <authorList>
            <person name="Shen Q."/>
            <person name="Zhang L."/>
            <person name="Liao Z."/>
            <person name="Wang S."/>
            <person name="Yan T."/>
            <person name="Shi P."/>
            <person name="Liu M."/>
            <person name="Fu X."/>
            <person name="Pan Q."/>
            <person name="Wang Y."/>
            <person name="Lv Z."/>
            <person name="Lu X."/>
            <person name="Zhang F."/>
            <person name="Jiang W."/>
            <person name="Ma Y."/>
            <person name="Chen M."/>
            <person name="Hao X."/>
            <person name="Li L."/>
            <person name="Tang Y."/>
            <person name="Lv G."/>
            <person name="Zhou Y."/>
            <person name="Sun X."/>
            <person name="Brodelius P.E."/>
            <person name="Rose J.K.C."/>
            <person name="Tang K."/>
        </authorList>
    </citation>
    <scope>NUCLEOTIDE SEQUENCE [LARGE SCALE GENOMIC DNA]</scope>
    <source>
        <strain evidence="5">cv. Huhao1</strain>
        <tissue evidence="4">Leaf</tissue>
    </source>
</reference>
<dbReference type="GO" id="GO:0032580">
    <property type="term" value="C:Golgi cisterna membrane"/>
    <property type="evidence" value="ECO:0007669"/>
    <property type="project" value="UniProtKB-SubCell"/>
</dbReference>
<dbReference type="GO" id="GO:0140326">
    <property type="term" value="F:ATPase-coupled intramembrane lipid transporter activity"/>
    <property type="evidence" value="ECO:0007669"/>
    <property type="project" value="TreeGrafter"/>
</dbReference>
<dbReference type="GO" id="GO:0016757">
    <property type="term" value="F:glycosyltransferase activity"/>
    <property type="evidence" value="ECO:0007669"/>
    <property type="project" value="UniProtKB-UniRule"/>
</dbReference>
<dbReference type="STRING" id="35608.A0A2U1PYS1"/>
<evidence type="ECO:0000313" key="5">
    <source>
        <dbReference type="Proteomes" id="UP000245207"/>
    </source>
</evidence>
<keyword evidence="1" id="KW-0472">Membrane</keyword>
<dbReference type="PANTHER" id="PTHR24092">
    <property type="entry name" value="PROBABLE PHOSPHOLIPID-TRANSPORTING ATPASE"/>
    <property type="match status" value="1"/>
</dbReference>
<keyword evidence="5" id="KW-1185">Reference proteome</keyword>
<evidence type="ECO:0000256" key="1">
    <source>
        <dbReference type="RuleBase" id="RU003832"/>
    </source>
</evidence>
<evidence type="ECO:0000313" key="4">
    <source>
        <dbReference type="EMBL" id="PWA90862.1"/>
    </source>
</evidence>
<dbReference type="EMBL" id="PKPP01000593">
    <property type="protein sequence ID" value="PWA90862.1"/>
    <property type="molecule type" value="Genomic_DNA"/>
</dbReference>
<dbReference type="Pfam" id="PF00852">
    <property type="entry name" value="Glyco_transf_10"/>
    <property type="match status" value="1"/>
</dbReference>
<evidence type="ECO:0000259" key="3">
    <source>
        <dbReference type="Pfam" id="PF00852"/>
    </source>
</evidence>
<dbReference type="Gene3D" id="3.40.50.11660">
    <property type="entry name" value="Glycosyl transferase family 10, C-terminal domain"/>
    <property type="match status" value="1"/>
</dbReference>
<dbReference type="PANTHER" id="PTHR24092:SF19">
    <property type="entry name" value="PHOSPHOLIPID-TRANSPORTING ATPASE"/>
    <property type="match status" value="1"/>
</dbReference>
<dbReference type="OrthoDB" id="427096at2759"/>
<keyword evidence="1" id="KW-0808">Transferase</keyword>
<dbReference type="SUPFAM" id="SSF53756">
    <property type="entry name" value="UDP-Glycosyltransferase/glycogen phosphorylase"/>
    <property type="match status" value="1"/>
</dbReference>
<dbReference type="GO" id="GO:0005886">
    <property type="term" value="C:plasma membrane"/>
    <property type="evidence" value="ECO:0007669"/>
    <property type="project" value="TreeGrafter"/>
</dbReference>
<keyword evidence="1" id="KW-0333">Golgi apparatus</keyword>